<reference evidence="3" key="1">
    <citation type="submission" date="2020-05" db="UniProtKB">
        <authorList>
            <consortium name="EnsemblMetazoa"/>
        </authorList>
    </citation>
    <scope>IDENTIFICATION</scope>
    <source>
        <strain evidence="3">TTRI</strain>
    </source>
</reference>
<feature type="compositionally biased region" description="Low complexity" evidence="1">
    <location>
        <begin position="79"/>
        <end position="89"/>
    </location>
</feature>
<dbReference type="Proteomes" id="UP000078200">
    <property type="component" value="Unassembled WGS sequence"/>
</dbReference>
<sequence length="204" mass="22091">MDTNLTATTMSTAMITTTLAAAVSAAAAETSETIRSTICNTWMADAVTLCTNATEATSLITKSQQQHLAECHGLTMSKQQQQQQQQQQQDAAATDSGRESVNEGDSSVEETLNAIKPNYGEHLEKKPCTLEFYTSNGSQSKWYLPASDVVKINITNDSEVLIPAVSIAMPESTNITPPYSSDISMQMDINEEAKMWLSKVGLSQ</sequence>
<feature type="region of interest" description="Disordered" evidence="1">
    <location>
        <begin position="77"/>
        <end position="110"/>
    </location>
</feature>
<evidence type="ECO:0008006" key="5">
    <source>
        <dbReference type="Google" id="ProtNLM"/>
    </source>
</evidence>
<proteinExistence type="predicted"/>
<protein>
    <recommendedName>
        <fullName evidence="5">WW domain-containing protein</fullName>
    </recommendedName>
</protein>
<organism evidence="3 4">
    <name type="scientific">Glossina austeni</name>
    <name type="common">Savannah tsetse fly</name>
    <dbReference type="NCBI Taxonomy" id="7395"/>
    <lineage>
        <taxon>Eukaryota</taxon>
        <taxon>Metazoa</taxon>
        <taxon>Ecdysozoa</taxon>
        <taxon>Arthropoda</taxon>
        <taxon>Hexapoda</taxon>
        <taxon>Insecta</taxon>
        <taxon>Pterygota</taxon>
        <taxon>Neoptera</taxon>
        <taxon>Endopterygota</taxon>
        <taxon>Diptera</taxon>
        <taxon>Brachycera</taxon>
        <taxon>Muscomorpha</taxon>
        <taxon>Hippoboscoidea</taxon>
        <taxon>Glossinidae</taxon>
        <taxon>Glossina</taxon>
    </lineage>
</organism>
<evidence type="ECO:0000313" key="4">
    <source>
        <dbReference type="Proteomes" id="UP000078200"/>
    </source>
</evidence>
<feature type="signal peptide" evidence="2">
    <location>
        <begin position="1"/>
        <end position="28"/>
    </location>
</feature>
<keyword evidence="2" id="KW-0732">Signal</keyword>
<evidence type="ECO:0000256" key="1">
    <source>
        <dbReference type="SAM" id="MobiDB-lite"/>
    </source>
</evidence>
<dbReference type="EnsemblMetazoa" id="GAUT047528-RA">
    <property type="protein sequence ID" value="GAUT047528-PA"/>
    <property type="gene ID" value="GAUT047528"/>
</dbReference>
<keyword evidence="4" id="KW-1185">Reference proteome</keyword>
<feature type="chain" id="PRO_5008399650" description="WW domain-containing protein" evidence="2">
    <location>
        <begin position="29"/>
        <end position="204"/>
    </location>
</feature>
<accession>A0A1A9VTZ6</accession>
<evidence type="ECO:0000313" key="3">
    <source>
        <dbReference type="EnsemblMetazoa" id="GAUT047528-PA"/>
    </source>
</evidence>
<dbReference type="AlphaFoldDB" id="A0A1A9VTZ6"/>
<name>A0A1A9VTZ6_GLOAU</name>
<dbReference type="VEuPathDB" id="VectorBase:GAUT047528"/>
<evidence type="ECO:0000256" key="2">
    <source>
        <dbReference type="SAM" id="SignalP"/>
    </source>
</evidence>